<comment type="caution">
    <text evidence="3">The sequence shown here is derived from an EMBL/GenBank/DDBJ whole genome shotgun (WGS) entry which is preliminary data.</text>
</comment>
<dbReference type="PANTHER" id="PTHR35335:SF1">
    <property type="entry name" value="UPF0716 PROTEIN FXSA"/>
    <property type="match status" value="1"/>
</dbReference>
<dbReference type="Pfam" id="PF04186">
    <property type="entry name" value="FxsA"/>
    <property type="match status" value="1"/>
</dbReference>
<keyword evidence="4" id="KW-1185">Reference proteome</keyword>
<keyword evidence="2" id="KW-1133">Transmembrane helix</keyword>
<dbReference type="NCBIfam" id="NF008528">
    <property type="entry name" value="PRK11463.1-2"/>
    <property type="match status" value="1"/>
</dbReference>
<keyword evidence="2" id="KW-0812">Transmembrane</keyword>
<reference evidence="4" key="1">
    <citation type="submission" date="2019-06" db="EMBL/GenBank/DDBJ databases">
        <title>Gordonia isolated from sludge of a wastewater treatment plant.</title>
        <authorList>
            <person name="Tamura T."/>
            <person name="Aoyama K."/>
            <person name="Kang Y."/>
            <person name="Saito S."/>
            <person name="Akiyama N."/>
            <person name="Yazawa K."/>
            <person name="Gonoi T."/>
            <person name="Mikami Y."/>
        </authorList>
    </citation>
    <scope>NUCLEOTIDE SEQUENCE [LARGE SCALE GENOMIC DNA]</scope>
    <source>
        <strain evidence="4">NBRC 107697</strain>
    </source>
</reference>
<dbReference type="InterPro" id="IPR007313">
    <property type="entry name" value="FxsA"/>
</dbReference>
<feature type="transmembrane region" description="Helical" evidence="2">
    <location>
        <begin position="74"/>
        <end position="99"/>
    </location>
</feature>
<gene>
    <name evidence="3" type="primary">fxsA</name>
    <name evidence="3" type="ORF">nbrc107697_20210</name>
</gene>
<dbReference type="OrthoDB" id="4559973at2"/>
<dbReference type="EMBL" id="BJOU01000001">
    <property type="protein sequence ID" value="GED97982.1"/>
    <property type="molecule type" value="Genomic_DNA"/>
</dbReference>
<organism evidence="3 4">
    <name type="scientific">Gordonia crocea</name>
    <dbReference type="NCBI Taxonomy" id="589162"/>
    <lineage>
        <taxon>Bacteria</taxon>
        <taxon>Bacillati</taxon>
        <taxon>Actinomycetota</taxon>
        <taxon>Actinomycetes</taxon>
        <taxon>Mycobacteriales</taxon>
        <taxon>Gordoniaceae</taxon>
        <taxon>Gordonia</taxon>
    </lineage>
</organism>
<keyword evidence="2" id="KW-0472">Membrane</keyword>
<evidence type="ECO:0000256" key="2">
    <source>
        <dbReference type="SAM" id="Phobius"/>
    </source>
</evidence>
<feature type="transmembrane region" description="Helical" evidence="2">
    <location>
        <begin position="27"/>
        <end position="45"/>
    </location>
</feature>
<name>A0A7I9UYH3_9ACTN</name>
<accession>A0A7I9UYH3</accession>
<feature type="transmembrane region" description="Helical" evidence="2">
    <location>
        <begin position="5"/>
        <end position="21"/>
    </location>
</feature>
<evidence type="ECO:0000313" key="4">
    <source>
        <dbReference type="Proteomes" id="UP000444980"/>
    </source>
</evidence>
<feature type="region of interest" description="Disordered" evidence="1">
    <location>
        <begin position="158"/>
        <end position="180"/>
    </location>
</feature>
<sequence length="180" mass="18677">MRIRWILLLYIVVELAAFIGLSSWLGAGWAILITLAAAVAGYVFLASRGRRVIADLGRAARNEIRPSEPLPDTALLGMSSVLVILPGLVTSLLGVALMAGPVRRAARPVVTAFGARRFAGLVSAVGARTVFLGGEVIDGDVIDSDVIDGDVVAGSVVNSGANAHGPTPRPGQQRQLPPAH</sequence>
<evidence type="ECO:0000256" key="1">
    <source>
        <dbReference type="SAM" id="MobiDB-lite"/>
    </source>
</evidence>
<dbReference type="PANTHER" id="PTHR35335">
    <property type="entry name" value="UPF0716 PROTEIN FXSA"/>
    <property type="match status" value="1"/>
</dbReference>
<proteinExistence type="predicted"/>
<protein>
    <submittedName>
        <fullName evidence="3">Membrane protein FxsA</fullName>
    </submittedName>
</protein>
<dbReference type="RefSeq" id="WP_161927231.1">
    <property type="nucleotide sequence ID" value="NZ_BJOU01000001.1"/>
</dbReference>
<dbReference type="AlphaFoldDB" id="A0A7I9UYH3"/>
<feature type="compositionally biased region" description="Polar residues" evidence="1">
    <location>
        <begin position="170"/>
        <end position="180"/>
    </location>
</feature>
<dbReference type="Proteomes" id="UP000444980">
    <property type="component" value="Unassembled WGS sequence"/>
</dbReference>
<evidence type="ECO:0000313" key="3">
    <source>
        <dbReference type="EMBL" id="GED97982.1"/>
    </source>
</evidence>
<dbReference type="GO" id="GO:0016020">
    <property type="term" value="C:membrane"/>
    <property type="evidence" value="ECO:0007669"/>
    <property type="project" value="InterPro"/>
</dbReference>